<sequence>MIMKGNEDDMNRFLFYALLERGVRYLRIVSKYIRFGKPAREVAEFIQRPGEGRYTRLVRKTVDIEVITQQNTRTIQVEEGSATKARRFSVRKEMKLEASIGVVRYCCYVVNAKVHGLIERKVIWEGGHDAPVITVISLYSEGYCLTTKHVFKGIGRGFRMENRVWTPIFLSPKDEGMYNEHAEAPQSCPVSRATENEDQEPCTSESVIKFSGRPVPEVIADSTTQEGASVQEFNPPVPDLTVPAQIHPGDVESVQLAISSSSYDESDWDSSD</sequence>
<gene>
    <name evidence="2" type="ORF">BEWA_041580</name>
</gene>
<dbReference type="GeneID" id="15807568"/>
<protein>
    <submittedName>
        <fullName evidence="2">Uncharacterized protein</fullName>
    </submittedName>
</protein>
<dbReference type="KEGG" id="beq:BEWA_041580"/>
<feature type="compositionally biased region" description="Polar residues" evidence="1">
    <location>
        <begin position="223"/>
        <end position="232"/>
    </location>
</feature>
<accession>L1LFS8</accession>
<name>L1LFS8_THEEQ</name>
<comment type="caution">
    <text evidence="2">The sequence shown here is derived from an EMBL/GenBank/DDBJ whole genome shotgun (WGS) entry which is preliminary data.</text>
</comment>
<evidence type="ECO:0000256" key="1">
    <source>
        <dbReference type="SAM" id="MobiDB-lite"/>
    </source>
</evidence>
<dbReference type="EMBL" id="ACOU01000002">
    <property type="protein sequence ID" value="EKX74120.1"/>
    <property type="molecule type" value="Genomic_DNA"/>
</dbReference>
<feature type="region of interest" description="Disordered" evidence="1">
    <location>
        <begin position="184"/>
        <end position="204"/>
    </location>
</feature>
<organism evidence="2 3">
    <name type="scientific">Theileria equi strain WA</name>
    <dbReference type="NCBI Taxonomy" id="1537102"/>
    <lineage>
        <taxon>Eukaryota</taxon>
        <taxon>Sar</taxon>
        <taxon>Alveolata</taxon>
        <taxon>Apicomplexa</taxon>
        <taxon>Aconoidasida</taxon>
        <taxon>Piroplasmida</taxon>
        <taxon>Theileriidae</taxon>
        <taxon>Theileria</taxon>
    </lineage>
</organism>
<dbReference type="VEuPathDB" id="PiroplasmaDB:BEWA_041580"/>
<proteinExistence type="predicted"/>
<evidence type="ECO:0000313" key="2">
    <source>
        <dbReference type="EMBL" id="EKX74120.1"/>
    </source>
</evidence>
<keyword evidence="3" id="KW-1185">Reference proteome</keyword>
<reference evidence="2 3" key="1">
    <citation type="journal article" date="2012" name="BMC Genomics">
        <title>Comparative genomic analysis and phylogenetic position of Theileria equi.</title>
        <authorList>
            <person name="Kappmeyer L.S."/>
            <person name="Thiagarajan M."/>
            <person name="Herndon D.R."/>
            <person name="Ramsay J.D."/>
            <person name="Caler E."/>
            <person name="Djikeng A."/>
            <person name="Gillespie J.J."/>
            <person name="Lau A.O."/>
            <person name="Roalson E.H."/>
            <person name="Silva J.C."/>
            <person name="Silva M.G."/>
            <person name="Suarez C.E."/>
            <person name="Ueti M.W."/>
            <person name="Nene V.M."/>
            <person name="Mealey R.H."/>
            <person name="Knowles D.P."/>
            <person name="Brayton K.A."/>
        </authorList>
    </citation>
    <scope>NUCLEOTIDE SEQUENCE [LARGE SCALE GENOMIC DNA]</scope>
    <source>
        <strain evidence="2 3">WA</strain>
    </source>
</reference>
<evidence type="ECO:0000313" key="3">
    <source>
        <dbReference type="Proteomes" id="UP000031512"/>
    </source>
</evidence>
<dbReference type="Proteomes" id="UP000031512">
    <property type="component" value="Unassembled WGS sequence"/>
</dbReference>
<dbReference type="AlphaFoldDB" id="L1LFS8"/>
<feature type="region of interest" description="Disordered" evidence="1">
    <location>
        <begin position="223"/>
        <end position="245"/>
    </location>
</feature>
<dbReference type="RefSeq" id="XP_004833572.1">
    <property type="nucleotide sequence ID" value="XM_004833515.1"/>
</dbReference>